<name>A0A8S1HD06_9PELO</name>
<evidence type="ECO:0000313" key="8">
    <source>
        <dbReference type="Proteomes" id="UP000835052"/>
    </source>
</evidence>
<evidence type="ECO:0000256" key="3">
    <source>
        <dbReference type="ARBA" id="ARBA00022989"/>
    </source>
</evidence>
<dbReference type="InterPro" id="IPR017452">
    <property type="entry name" value="GPCR_Rhodpsn_7TM"/>
</dbReference>
<comment type="subcellular location">
    <subcellularLocation>
        <location evidence="1">Membrane</location>
    </subcellularLocation>
</comment>
<feature type="transmembrane region" description="Helical" evidence="5">
    <location>
        <begin position="18"/>
        <end position="41"/>
    </location>
</feature>
<feature type="transmembrane region" description="Helical" evidence="5">
    <location>
        <begin position="274"/>
        <end position="298"/>
    </location>
</feature>
<evidence type="ECO:0000259" key="6">
    <source>
        <dbReference type="PROSITE" id="PS50262"/>
    </source>
</evidence>
<dbReference type="Gene3D" id="1.20.1070.10">
    <property type="entry name" value="Rhodopsin 7-helix transmembrane proteins"/>
    <property type="match status" value="1"/>
</dbReference>
<comment type="caution">
    <text evidence="7">The sequence shown here is derived from an EMBL/GenBank/DDBJ whole genome shotgun (WGS) entry which is preliminary data.</text>
</comment>
<dbReference type="Proteomes" id="UP000835052">
    <property type="component" value="Unassembled WGS sequence"/>
</dbReference>
<dbReference type="OrthoDB" id="5962323at2759"/>
<dbReference type="SUPFAM" id="SSF81321">
    <property type="entry name" value="Family A G protein-coupled receptor-like"/>
    <property type="match status" value="1"/>
</dbReference>
<keyword evidence="8" id="KW-1185">Reference proteome</keyword>
<evidence type="ECO:0000256" key="2">
    <source>
        <dbReference type="ARBA" id="ARBA00022692"/>
    </source>
</evidence>
<dbReference type="InterPro" id="IPR053071">
    <property type="entry name" value="GPCR1-related_rcpt"/>
</dbReference>
<protein>
    <recommendedName>
        <fullName evidence="6">G-protein coupled receptors family 1 profile domain-containing protein</fullName>
    </recommendedName>
</protein>
<dbReference type="PRINTS" id="PR00237">
    <property type="entry name" value="GPCRRHODOPSN"/>
</dbReference>
<keyword evidence="2 5" id="KW-0812">Transmembrane</keyword>
<evidence type="ECO:0000256" key="1">
    <source>
        <dbReference type="ARBA" id="ARBA00004370"/>
    </source>
</evidence>
<accession>A0A8S1HD06</accession>
<sequence length="499" mass="56959">MHEINISEYTPLDWALPLYGYVMPVLVALTTLINSFIIIVLSHRHLRTPTNTVLLTMAVTDLLTGCTSVPWFLYYYTFQGYQTDSDFGLDTFWCHAHAYLLEILPSIFHTAAIWLTVFLAIQRYVYVCVPNTVHLYCTPKMTKVIIMIIFLGSFLSVLPEILGKQRLSKQVGQRYFCYLTIVPWIVNNIGKDVFYSVFYWSRVILHAVPCGLLLVFTLKLGSTIKQAEIRKKSFAHPVDMERKTSYARGSDFSRISTGSGVGGGRSLYATNRMLALICTWFLLLEIPAAIIYVMHFLVANQFIKASPGYYVFFNRLLVIRNILIVLASPFQFAIYCSMSEQFRLTVRQLFTSRLLFVAQAQATFHGGKRYSLILVDVDTLETKKRTTSVRLSRFLENFTTSSTVEVQPRRKLNRQSSFPEELRASRDENGIGLCRGQRTLSTKEKNSRETSVSQYRKSGNTVSFSRLPSLSIDEDASNLNLPKNGTHLTVPQIQIDMYD</sequence>
<dbReference type="PANTHER" id="PTHR47023">
    <property type="entry name" value="SEX PEPTIDE RECEPTOR"/>
    <property type="match status" value="1"/>
</dbReference>
<dbReference type="InterPro" id="IPR000276">
    <property type="entry name" value="GPCR_Rhodpsn"/>
</dbReference>
<feature type="transmembrane region" description="Helical" evidence="5">
    <location>
        <begin position="318"/>
        <end position="338"/>
    </location>
</feature>
<dbReference type="GO" id="GO:0016020">
    <property type="term" value="C:membrane"/>
    <property type="evidence" value="ECO:0007669"/>
    <property type="project" value="UniProtKB-SubCell"/>
</dbReference>
<dbReference type="PANTHER" id="PTHR47023:SF1">
    <property type="entry name" value="SEX PEPTIDE RECEPTOR"/>
    <property type="match status" value="1"/>
</dbReference>
<dbReference type="EMBL" id="CAJGYM010000032">
    <property type="protein sequence ID" value="CAD6193107.1"/>
    <property type="molecule type" value="Genomic_DNA"/>
</dbReference>
<feature type="transmembrane region" description="Helical" evidence="5">
    <location>
        <begin position="203"/>
        <end position="222"/>
    </location>
</feature>
<feature type="transmembrane region" description="Helical" evidence="5">
    <location>
        <begin position="142"/>
        <end position="162"/>
    </location>
</feature>
<feature type="transmembrane region" description="Helical" evidence="5">
    <location>
        <begin position="96"/>
        <end position="121"/>
    </location>
</feature>
<evidence type="ECO:0000313" key="7">
    <source>
        <dbReference type="EMBL" id="CAD6193107.1"/>
    </source>
</evidence>
<organism evidence="7 8">
    <name type="scientific">Caenorhabditis auriculariae</name>
    <dbReference type="NCBI Taxonomy" id="2777116"/>
    <lineage>
        <taxon>Eukaryota</taxon>
        <taxon>Metazoa</taxon>
        <taxon>Ecdysozoa</taxon>
        <taxon>Nematoda</taxon>
        <taxon>Chromadorea</taxon>
        <taxon>Rhabditida</taxon>
        <taxon>Rhabditina</taxon>
        <taxon>Rhabditomorpha</taxon>
        <taxon>Rhabditoidea</taxon>
        <taxon>Rhabditidae</taxon>
        <taxon>Peloderinae</taxon>
        <taxon>Caenorhabditis</taxon>
    </lineage>
</organism>
<dbReference type="CDD" id="cd14978">
    <property type="entry name" value="7tmA_FMRFamide_R-like"/>
    <property type="match status" value="1"/>
</dbReference>
<feature type="domain" description="G-protein coupled receptors family 1 profile" evidence="6">
    <location>
        <begin position="33"/>
        <end position="335"/>
    </location>
</feature>
<dbReference type="Pfam" id="PF00001">
    <property type="entry name" value="7tm_1"/>
    <property type="match status" value="1"/>
</dbReference>
<evidence type="ECO:0000256" key="4">
    <source>
        <dbReference type="ARBA" id="ARBA00023136"/>
    </source>
</evidence>
<evidence type="ECO:0000256" key="5">
    <source>
        <dbReference type="SAM" id="Phobius"/>
    </source>
</evidence>
<feature type="transmembrane region" description="Helical" evidence="5">
    <location>
        <begin position="53"/>
        <end position="76"/>
    </location>
</feature>
<dbReference type="AlphaFoldDB" id="A0A8S1HD06"/>
<proteinExistence type="predicted"/>
<dbReference type="PROSITE" id="PS50262">
    <property type="entry name" value="G_PROTEIN_RECEP_F1_2"/>
    <property type="match status" value="1"/>
</dbReference>
<reference evidence="7" key="1">
    <citation type="submission" date="2020-10" db="EMBL/GenBank/DDBJ databases">
        <authorList>
            <person name="Kikuchi T."/>
        </authorList>
    </citation>
    <scope>NUCLEOTIDE SEQUENCE</scope>
    <source>
        <strain evidence="7">NKZ352</strain>
    </source>
</reference>
<keyword evidence="3 5" id="KW-1133">Transmembrane helix</keyword>
<keyword evidence="4 5" id="KW-0472">Membrane</keyword>
<gene>
    <name evidence="7" type="ORF">CAUJ_LOCUS9026</name>
</gene>
<dbReference type="GO" id="GO:0004930">
    <property type="term" value="F:G protein-coupled receptor activity"/>
    <property type="evidence" value="ECO:0007669"/>
    <property type="project" value="InterPro"/>
</dbReference>